<evidence type="ECO:0000256" key="1">
    <source>
        <dbReference type="ARBA" id="ARBA00004651"/>
    </source>
</evidence>
<proteinExistence type="predicted"/>
<keyword evidence="2" id="KW-1003">Cell membrane</keyword>
<evidence type="ECO:0000313" key="8">
    <source>
        <dbReference type="Proteomes" id="UP000736672"/>
    </source>
</evidence>
<dbReference type="GO" id="GO:0005886">
    <property type="term" value="C:plasma membrane"/>
    <property type="evidence" value="ECO:0007669"/>
    <property type="project" value="UniProtKB-SubCell"/>
</dbReference>
<evidence type="ECO:0000313" key="7">
    <source>
        <dbReference type="EMBL" id="KAH7239762.1"/>
    </source>
</evidence>
<keyword evidence="8" id="KW-1185">Reference proteome</keyword>
<dbReference type="Pfam" id="PF09924">
    <property type="entry name" value="LPG_synthase_C"/>
    <property type="match status" value="1"/>
</dbReference>
<dbReference type="PANTHER" id="PTHR34697">
    <property type="entry name" value="PHOSPHATIDYLGLYCEROL LYSYLTRANSFERASE"/>
    <property type="match status" value="1"/>
</dbReference>
<comment type="subcellular location">
    <subcellularLocation>
        <location evidence="1">Cell membrane</location>
        <topology evidence="1">Multi-pass membrane protein</topology>
    </subcellularLocation>
</comment>
<keyword evidence="3" id="KW-0812">Transmembrane</keyword>
<dbReference type="InterPro" id="IPR051211">
    <property type="entry name" value="PG_lysyltransferase"/>
</dbReference>
<dbReference type="InterPro" id="IPR024320">
    <property type="entry name" value="LPG_synthase_C"/>
</dbReference>
<comment type="caution">
    <text evidence="7">The sequence shown here is derived from an EMBL/GenBank/DDBJ whole genome shotgun (WGS) entry which is preliminary data.</text>
</comment>
<organism evidence="7 8">
    <name type="scientific">Fusarium solani</name>
    <name type="common">Filamentous fungus</name>
    <dbReference type="NCBI Taxonomy" id="169388"/>
    <lineage>
        <taxon>Eukaryota</taxon>
        <taxon>Fungi</taxon>
        <taxon>Dikarya</taxon>
        <taxon>Ascomycota</taxon>
        <taxon>Pezizomycotina</taxon>
        <taxon>Sordariomycetes</taxon>
        <taxon>Hypocreomycetidae</taxon>
        <taxon>Hypocreales</taxon>
        <taxon>Nectriaceae</taxon>
        <taxon>Fusarium</taxon>
        <taxon>Fusarium solani species complex</taxon>
    </lineage>
</organism>
<feature type="domain" description="Phosphatidylglycerol lysyltransferase C-terminal" evidence="6">
    <location>
        <begin position="82"/>
        <end position="373"/>
    </location>
</feature>
<evidence type="ECO:0000256" key="4">
    <source>
        <dbReference type="ARBA" id="ARBA00022989"/>
    </source>
</evidence>
<dbReference type="GO" id="GO:0055091">
    <property type="term" value="P:phospholipid homeostasis"/>
    <property type="evidence" value="ECO:0007669"/>
    <property type="project" value="TreeGrafter"/>
</dbReference>
<reference evidence="7" key="1">
    <citation type="journal article" date="2021" name="Nat. Commun.">
        <title>Genetic determinants of endophytism in the Arabidopsis root mycobiome.</title>
        <authorList>
            <person name="Mesny F."/>
            <person name="Miyauchi S."/>
            <person name="Thiergart T."/>
            <person name="Pickel B."/>
            <person name="Atanasova L."/>
            <person name="Karlsson M."/>
            <person name="Huettel B."/>
            <person name="Barry K.W."/>
            <person name="Haridas S."/>
            <person name="Chen C."/>
            <person name="Bauer D."/>
            <person name="Andreopoulos W."/>
            <person name="Pangilinan J."/>
            <person name="LaButti K."/>
            <person name="Riley R."/>
            <person name="Lipzen A."/>
            <person name="Clum A."/>
            <person name="Drula E."/>
            <person name="Henrissat B."/>
            <person name="Kohler A."/>
            <person name="Grigoriev I.V."/>
            <person name="Martin F.M."/>
            <person name="Hacquard S."/>
        </authorList>
    </citation>
    <scope>NUCLEOTIDE SEQUENCE</scope>
    <source>
        <strain evidence="7">FSSC 5 MPI-SDFR-AT-0091</strain>
    </source>
</reference>
<name>A0A9P9GJN0_FUSSL</name>
<dbReference type="OrthoDB" id="5421852at2759"/>
<dbReference type="Proteomes" id="UP000736672">
    <property type="component" value="Unassembled WGS sequence"/>
</dbReference>
<dbReference type="EMBL" id="JAGTJS010000021">
    <property type="protein sequence ID" value="KAH7239762.1"/>
    <property type="molecule type" value="Genomic_DNA"/>
</dbReference>
<sequence>MRGSSMQSSSSSLTCEGCSQLDTPRLSTSPSSTTQVCDETIISRTYYAACDLFHLDSGSTPTDDHRFNNPVTVFDEAYHLHARTAHMGILDPAYKVFTSHQGLGALLYKLQARTAVVAGDPLCTTEHRTPLLKEFAIFRKGQGLGIAFVGASEDFSLYAQQQGWTTLRFGHERVINPLTNKVLRNQASKRMISQNRMLLDPKRGGTSIKIYCPSVTGVDASLEYRLQQLYDDWRLERNNKCGKDLQAFVTIYDLFSYPALTLFLYTTDKDGSITGFATLRALGAQNGFHIDPFIASSTAPRGITDLLIVTAMQLLKHAEIGYLSLGFEPASDIQEVHGQTKFESWVWKQGYNRVIKSVPVTGKAAFFNKFYPEDSLSSDLFICVPGRGIPIRGSLALMQFANMNVWQLLTHKKGKHKEPQTASSS</sequence>
<dbReference type="PANTHER" id="PTHR34697:SF2">
    <property type="entry name" value="PHOSPHATIDYLGLYCEROL LYSYLTRANSFERASE"/>
    <property type="match status" value="1"/>
</dbReference>
<evidence type="ECO:0000256" key="5">
    <source>
        <dbReference type="ARBA" id="ARBA00023136"/>
    </source>
</evidence>
<protein>
    <recommendedName>
        <fullName evidence="6">Phosphatidylglycerol lysyltransferase C-terminal domain-containing protein</fullName>
    </recommendedName>
</protein>
<evidence type="ECO:0000256" key="2">
    <source>
        <dbReference type="ARBA" id="ARBA00022475"/>
    </source>
</evidence>
<gene>
    <name evidence="7" type="ORF">B0J15DRAFT_502760</name>
</gene>
<keyword evidence="5" id="KW-0472">Membrane</keyword>
<dbReference type="AlphaFoldDB" id="A0A9P9GJN0"/>
<evidence type="ECO:0000259" key="6">
    <source>
        <dbReference type="Pfam" id="PF09924"/>
    </source>
</evidence>
<dbReference type="GO" id="GO:0016755">
    <property type="term" value="F:aminoacyltransferase activity"/>
    <property type="evidence" value="ECO:0007669"/>
    <property type="project" value="TreeGrafter"/>
</dbReference>
<keyword evidence="4" id="KW-1133">Transmembrane helix</keyword>
<evidence type="ECO:0000256" key="3">
    <source>
        <dbReference type="ARBA" id="ARBA00022692"/>
    </source>
</evidence>
<accession>A0A9P9GJN0</accession>